<keyword evidence="5 8" id="KW-0732">Signal</keyword>
<evidence type="ECO:0000256" key="1">
    <source>
        <dbReference type="ARBA" id="ARBA00004613"/>
    </source>
</evidence>
<dbReference type="InterPro" id="IPR008801">
    <property type="entry name" value="RALF"/>
</dbReference>
<name>A0A9D5APJ9_PEA</name>
<gene>
    <name evidence="9" type="ORF">KIW84_043795</name>
</gene>
<dbReference type="EMBL" id="JAMSHJ010000004">
    <property type="protein sequence ID" value="KAI5419767.1"/>
    <property type="molecule type" value="Genomic_DNA"/>
</dbReference>
<accession>A0A9D5APJ9</accession>
<keyword evidence="3" id="KW-0964">Secreted</keyword>
<dbReference type="Gramene" id="Psat04G0379500-T1">
    <property type="protein sequence ID" value="KAI5419767.1"/>
    <property type="gene ID" value="KIW84_043795"/>
</dbReference>
<evidence type="ECO:0000256" key="6">
    <source>
        <dbReference type="ARBA" id="ARBA00023157"/>
    </source>
</evidence>
<comment type="similarity">
    <text evidence="2">Belongs to the plant rapid alkalinization factor (RALF) family.</text>
</comment>
<feature type="chain" id="PRO_5038855246" evidence="8">
    <location>
        <begin position="20"/>
        <end position="112"/>
    </location>
</feature>
<evidence type="ECO:0000256" key="7">
    <source>
        <dbReference type="SAM" id="MobiDB-lite"/>
    </source>
</evidence>
<dbReference type="Proteomes" id="UP001058974">
    <property type="component" value="Chromosome 4"/>
</dbReference>
<dbReference type="Gramene" id="PSAT_LOCUS16571_t1">
    <property type="protein sequence ID" value="CAL5197000.1"/>
    <property type="gene ID" value="PSAT_LOCUS16571"/>
</dbReference>
<keyword evidence="6" id="KW-1015">Disulfide bond</keyword>
<evidence type="ECO:0000256" key="3">
    <source>
        <dbReference type="ARBA" id="ARBA00022525"/>
    </source>
</evidence>
<comment type="subcellular location">
    <subcellularLocation>
        <location evidence="1">Secreted</location>
    </subcellularLocation>
</comment>
<keyword evidence="10" id="KW-1185">Reference proteome</keyword>
<evidence type="ECO:0000256" key="2">
    <source>
        <dbReference type="ARBA" id="ARBA00009178"/>
    </source>
</evidence>
<dbReference type="GO" id="GO:0005576">
    <property type="term" value="C:extracellular region"/>
    <property type="evidence" value="ECO:0007669"/>
    <property type="project" value="UniProtKB-SubCell"/>
</dbReference>
<evidence type="ECO:0000313" key="9">
    <source>
        <dbReference type="EMBL" id="KAI5419767.1"/>
    </source>
</evidence>
<evidence type="ECO:0000313" key="10">
    <source>
        <dbReference type="Proteomes" id="UP001058974"/>
    </source>
</evidence>
<dbReference type="Pfam" id="PF05498">
    <property type="entry name" value="RALF"/>
    <property type="match status" value="1"/>
</dbReference>
<comment type="caution">
    <text evidence="9">The sequence shown here is derived from an EMBL/GenBank/DDBJ whole genome shotgun (WGS) entry which is preliminary data.</text>
</comment>
<dbReference type="AlphaFoldDB" id="A0A9D5APJ9"/>
<feature type="region of interest" description="Disordered" evidence="7">
    <location>
        <begin position="29"/>
        <end position="55"/>
    </location>
</feature>
<organism evidence="9 10">
    <name type="scientific">Pisum sativum</name>
    <name type="common">Garden pea</name>
    <name type="synonym">Lathyrus oleraceus</name>
    <dbReference type="NCBI Taxonomy" id="3888"/>
    <lineage>
        <taxon>Eukaryota</taxon>
        <taxon>Viridiplantae</taxon>
        <taxon>Streptophyta</taxon>
        <taxon>Embryophyta</taxon>
        <taxon>Tracheophyta</taxon>
        <taxon>Spermatophyta</taxon>
        <taxon>Magnoliopsida</taxon>
        <taxon>eudicotyledons</taxon>
        <taxon>Gunneridae</taxon>
        <taxon>Pentapetalae</taxon>
        <taxon>rosids</taxon>
        <taxon>fabids</taxon>
        <taxon>Fabales</taxon>
        <taxon>Fabaceae</taxon>
        <taxon>Papilionoideae</taxon>
        <taxon>50 kb inversion clade</taxon>
        <taxon>NPAAA clade</taxon>
        <taxon>Hologalegina</taxon>
        <taxon>IRL clade</taxon>
        <taxon>Fabeae</taxon>
        <taxon>Lathyrus</taxon>
    </lineage>
</organism>
<sequence>MKTLFICFILFTIVMLNQNISIYAQVSPESSEKISGENDTQISHEGLKKKPSEGDLTYSYESLERLGRGENNAHISPVNEEKVLRKIHATIGGREEINKYNRGCSHLTRCRD</sequence>
<evidence type="ECO:0000256" key="5">
    <source>
        <dbReference type="ARBA" id="ARBA00022729"/>
    </source>
</evidence>
<dbReference type="GO" id="GO:0005179">
    <property type="term" value="F:hormone activity"/>
    <property type="evidence" value="ECO:0007669"/>
    <property type="project" value="UniProtKB-KW"/>
</dbReference>
<dbReference type="GO" id="GO:0040008">
    <property type="term" value="P:regulation of growth"/>
    <property type="evidence" value="ECO:0007669"/>
    <property type="project" value="UniProtKB-ARBA"/>
</dbReference>
<reference evidence="9 10" key="1">
    <citation type="journal article" date="2022" name="Nat. Genet.">
        <title>Improved pea reference genome and pan-genome highlight genomic features and evolutionary characteristics.</title>
        <authorList>
            <person name="Yang T."/>
            <person name="Liu R."/>
            <person name="Luo Y."/>
            <person name="Hu S."/>
            <person name="Wang D."/>
            <person name="Wang C."/>
            <person name="Pandey M.K."/>
            <person name="Ge S."/>
            <person name="Xu Q."/>
            <person name="Li N."/>
            <person name="Li G."/>
            <person name="Huang Y."/>
            <person name="Saxena R.K."/>
            <person name="Ji Y."/>
            <person name="Li M."/>
            <person name="Yan X."/>
            <person name="He Y."/>
            <person name="Liu Y."/>
            <person name="Wang X."/>
            <person name="Xiang C."/>
            <person name="Varshney R.K."/>
            <person name="Ding H."/>
            <person name="Gao S."/>
            <person name="Zong X."/>
        </authorList>
    </citation>
    <scope>NUCLEOTIDE SEQUENCE [LARGE SCALE GENOMIC DNA]</scope>
    <source>
        <strain evidence="9 10">cv. Zhongwan 6</strain>
    </source>
</reference>
<proteinExistence type="inferred from homology"/>
<evidence type="ECO:0000256" key="8">
    <source>
        <dbReference type="SAM" id="SignalP"/>
    </source>
</evidence>
<evidence type="ECO:0000256" key="4">
    <source>
        <dbReference type="ARBA" id="ARBA00022702"/>
    </source>
</evidence>
<protein>
    <submittedName>
        <fullName evidence="9">Uncharacterized protein</fullName>
    </submittedName>
</protein>
<feature type="signal peptide" evidence="8">
    <location>
        <begin position="1"/>
        <end position="19"/>
    </location>
</feature>
<keyword evidence="4" id="KW-0372">Hormone</keyword>